<evidence type="ECO:0000313" key="1">
    <source>
        <dbReference type="EMBL" id="PUU82755.1"/>
    </source>
</evidence>
<dbReference type="EMBL" id="NESQ01000023">
    <property type="protein sequence ID" value="PUU82755.1"/>
    <property type="molecule type" value="Genomic_DNA"/>
</dbReference>
<reference evidence="1 2" key="1">
    <citation type="submission" date="2017-04" db="EMBL/GenBank/DDBJ databases">
        <title>Draft genome sequence of Tuber borchii Vittad., a whitish edible truffle.</title>
        <authorList>
            <consortium name="DOE Joint Genome Institute"/>
            <person name="Murat C."/>
            <person name="Kuo A."/>
            <person name="Barry K.W."/>
            <person name="Clum A."/>
            <person name="Dockter R.B."/>
            <person name="Fauchery L."/>
            <person name="Iotti M."/>
            <person name="Kohler A."/>
            <person name="Labutti K."/>
            <person name="Lindquist E.A."/>
            <person name="Lipzen A."/>
            <person name="Ohm R.A."/>
            <person name="Wang M."/>
            <person name="Grigoriev I.V."/>
            <person name="Zambonelli A."/>
            <person name="Martin F.M."/>
        </authorList>
    </citation>
    <scope>NUCLEOTIDE SEQUENCE [LARGE SCALE GENOMIC DNA]</scope>
    <source>
        <strain evidence="1 2">Tbo3840</strain>
    </source>
</reference>
<keyword evidence="2" id="KW-1185">Reference proteome</keyword>
<organism evidence="1 2">
    <name type="scientific">Tuber borchii</name>
    <name type="common">White truffle</name>
    <dbReference type="NCBI Taxonomy" id="42251"/>
    <lineage>
        <taxon>Eukaryota</taxon>
        <taxon>Fungi</taxon>
        <taxon>Dikarya</taxon>
        <taxon>Ascomycota</taxon>
        <taxon>Pezizomycotina</taxon>
        <taxon>Pezizomycetes</taxon>
        <taxon>Pezizales</taxon>
        <taxon>Tuberaceae</taxon>
        <taxon>Tuber</taxon>
    </lineage>
</organism>
<comment type="caution">
    <text evidence="1">The sequence shown here is derived from an EMBL/GenBank/DDBJ whole genome shotgun (WGS) entry which is preliminary data.</text>
</comment>
<dbReference type="Proteomes" id="UP000244722">
    <property type="component" value="Unassembled WGS sequence"/>
</dbReference>
<name>A0A2T7A512_TUBBO</name>
<gene>
    <name evidence="1" type="ORF">B9Z19DRAFT_1120340</name>
</gene>
<evidence type="ECO:0000313" key="2">
    <source>
        <dbReference type="Proteomes" id="UP000244722"/>
    </source>
</evidence>
<dbReference type="AlphaFoldDB" id="A0A2T7A512"/>
<dbReference type="OrthoDB" id="5400176at2759"/>
<sequence>MSSIPNRPQTQAMDICPEGQEIPPARVISHGPNRVIGASGVAWIKPGSSQPPDPSFDNIRHQRITHALLAELGREDLIPIPPPEDINDPKEFWEHQEIESLKRIERNRILYPERLSLVDETLFMTPRKRAIIPAYFRTRVANMYNALTDRTMEYVDDQEVSTAEGSGKLRLFRVGGDRPGKPQHRLDLWMPDLS</sequence>
<protein>
    <submittedName>
        <fullName evidence="1">Uncharacterized protein</fullName>
    </submittedName>
</protein>
<proteinExistence type="predicted"/>
<accession>A0A2T7A512</accession>